<dbReference type="GO" id="GO:0005886">
    <property type="term" value="C:plasma membrane"/>
    <property type="evidence" value="ECO:0007669"/>
    <property type="project" value="TreeGrafter"/>
</dbReference>
<accession>A0A178KHR3</accession>
<organism evidence="1 2">
    <name type="scientific">Photobacterium jeanii</name>
    <dbReference type="NCBI Taxonomy" id="858640"/>
    <lineage>
        <taxon>Bacteria</taxon>
        <taxon>Pseudomonadati</taxon>
        <taxon>Pseudomonadota</taxon>
        <taxon>Gammaproteobacteria</taxon>
        <taxon>Vibrionales</taxon>
        <taxon>Vibrionaceae</taxon>
        <taxon>Photobacterium</taxon>
    </lineage>
</organism>
<dbReference type="GO" id="GO:0004713">
    <property type="term" value="F:protein tyrosine kinase activity"/>
    <property type="evidence" value="ECO:0007669"/>
    <property type="project" value="TreeGrafter"/>
</dbReference>
<evidence type="ECO:0008006" key="3">
    <source>
        <dbReference type="Google" id="ProtNLM"/>
    </source>
</evidence>
<dbReference type="Gene3D" id="3.40.50.300">
    <property type="entry name" value="P-loop containing nucleotide triphosphate hydrolases"/>
    <property type="match status" value="1"/>
</dbReference>
<dbReference type="InterPro" id="IPR050445">
    <property type="entry name" value="Bact_polysacc_biosynth/exp"/>
</dbReference>
<gene>
    <name evidence="1" type="ORF">A3K86_09355</name>
</gene>
<keyword evidence="2" id="KW-1185">Reference proteome</keyword>
<dbReference type="EMBL" id="LVHF01000016">
    <property type="protein sequence ID" value="OAN16809.1"/>
    <property type="molecule type" value="Genomic_DNA"/>
</dbReference>
<name>A0A178KHR3_9GAMM</name>
<reference evidence="1 2" key="1">
    <citation type="submission" date="2016-03" db="EMBL/GenBank/DDBJ databases">
        <title>Photobacterium proteolyticum sp. nov. a protease producing bacterium isolated from ocean sediments of Laizhou Bay.</title>
        <authorList>
            <person name="Li Y."/>
        </authorList>
    </citation>
    <scope>NUCLEOTIDE SEQUENCE [LARGE SCALE GENOMIC DNA]</scope>
    <source>
        <strain evidence="1 2">R-40508</strain>
    </source>
</reference>
<sequence length="230" mass="25964">MKPWLSQEYDQLFQQIHQHHYRVLTLAGASPQCGTSTQAFWLAQRLSQDQSKTLLIDLDLAGSGQGYPSAQWQCDGTEQSNAKIVINEHLDILPKPPQQTILALRQPQSLNQAFELWREQYQYIICDVGSINTANWRNLAVASLGYASDASILCLAAGKTTESDLLASVQRLEQSNINLIGTLINDRANPTLASEIQRVMNQKARWLPQFLKRKINQYLVTNPLLQGKYQ</sequence>
<dbReference type="RefSeq" id="WP_068330641.1">
    <property type="nucleotide sequence ID" value="NZ_LVHF01000016.1"/>
</dbReference>
<dbReference type="PANTHER" id="PTHR32309:SF13">
    <property type="entry name" value="FERRIC ENTEROBACTIN TRANSPORT PROTEIN FEPE"/>
    <property type="match status" value="1"/>
</dbReference>
<protein>
    <recommendedName>
        <fullName evidence="3">Chromosome partitioning protein ParA</fullName>
    </recommendedName>
</protein>
<dbReference type="OrthoDB" id="5812594at2"/>
<dbReference type="Proteomes" id="UP000078503">
    <property type="component" value="Unassembled WGS sequence"/>
</dbReference>
<dbReference type="InterPro" id="IPR027417">
    <property type="entry name" value="P-loop_NTPase"/>
</dbReference>
<comment type="caution">
    <text evidence="1">The sequence shown here is derived from an EMBL/GenBank/DDBJ whole genome shotgun (WGS) entry which is preliminary data.</text>
</comment>
<dbReference type="PANTHER" id="PTHR32309">
    <property type="entry name" value="TYROSINE-PROTEIN KINASE"/>
    <property type="match status" value="1"/>
</dbReference>
<dbReference type="STRING" id="858640.A3K86_09355"/>
<evidence type="ECO:0000313" key="2">
    <source>
        <dbReference type="Proteomes" id="UP000078503"/>
    </source>
</evidence>
<dbReference type="AlphaFoldDB" id="A0A178KHR3"/>
<proteinExistence type="predicted"/>
<evidence type="ECO:0000313" key="1">
    <source>
        <dbReference type="EMBL" id="OAN16809.1"/>
    </source>
</evidence>
<dbReference type="SUPFAM" id="SSF52540">
    <property type="entry name" value="P-loop containing nucleoside triphosphate hydrolases"/>
    <property type="match status" value="1"/>
</dbReference>